<name>A0ACC2B7H5_DIPCM</name>
<sequence length="176" mass="19066">MEAPTADELLQNKDLMKALDDAWKGSIKGTGASRLYQERGGWIYADPSNVSKLKIREAGKDRSKPVKENSSDNPAIDLENPESQPGNVAPSSYKVVANFHTHPLPGASQPPSSSDIINAYARGVPGIVKSERAIYYYGPARRENMTAASPKGYPTNLPGNPADALKGFKEWKPKAN</sequence>
<reference evidence="2" key="1">
    <citation type="journal article" date="2024" name="Proc. Natl. Acad. Sci. U.S.A.">
        <title>Extraordinary preservation of gene collinearity over three hundred million years revealed in homosporous lycophytes.</title>
        <authorList>
            <person name="Li C."/>
            <person name="Wickell D."/>
            <person name="Kuo L.Y."/>
            <person name="Chen X."/>
            <person name="Nie B."/>
            <person name="Liao X."/>
            <person name="Peng D."/>
            <person name="Ji J."/>
            <person name="Jenkins J."/>
            <person name="Williams M."/>
            <person name="Shu S."/>
            <person name="Plott C."/>
            <person name="Barry K."/>
            <person name="Rajasekar S."/>
            <person name="Grimwood J."/>
            <person name="Han X."/>
            <person name="Sun S."/>
            <person name="Hou Z."/>
            <person name="He W."/>
            <person name="Dai G."/>
            <person name="Sun C."/>
            <person name="Schmutz J."/>
            <person name="Leebens-Mack J.H."/>
            <person name="Li F.W."/>
            <person name="Wang L."/>
        </authorList>
    </citation>
    <scope>NUCLEOTIDE SEQUENCE [LARGE SCALE GENOMIC DNA]</scope>
    <source>
        <strain evidence="2">cv. PW_Plant_1</strain>
    </source>
</reference>
<comment type="caution">
    <text evidence="1">The sequence shown here is derived from an EMBL/GenBank/DDBJ whole genome shotgun (WGS) entry which is preliminary data.</text>
</comment>
<dbReference type="Proteomes" id="UP001162992">
    <property type="component" value="Chromosome 17"/>
</dbReference>
<evidence type="ECO:0000313" key="1">
    <source>
        <dbReference type="EMBL" id="KAJ7525717.1"/>
    </source>
</evidence>
<organism evidence="1 2">
    <name type="scientific">Diphasiastrum complanatum</name>
    <name type="common">Issler's clubmoss</name>
    <name type="synonym">Lycopodium complanatum</name>
    <dbReference type="NCBI Taxonomy" id="34168"/>
    <lineage>
        <taxon>Eukaryota</taxon>
        <taxon>Viridiplantae</taxon>
        <taxon>Streptophyta</taxon>
        <taxon>Embryophyta</taxon>
        <taxon>Tracheophyta</taxon>
        <taxon>Lycopodiopsida</taxon>
        <taxon>Lycopodiales</taxon>
        <taxon>Lycopodiaceae</taxon>
        <taxon>Lycopodioideae</taxon>
        <taxon>Diphasiastrum</taxon>
    </lineage>
</organism>
<proteinExistence type="predicted"/>
<accession>A0ACC2B7H5</accession>
<protein>
    <submittedName>
        <fullName evidence="1">Uncharacterized protein</fullName>
    </submittedName>
</protein>
<gene>
    <name evidence="1" type="ORF">O6H91_17G062900</name>
</gene>
<dbReference type="EMBL" id="CM055108">
    <property type="protein sequence ID" value="KAJ7525717.1"/>
    <property type="molecule type" value="Genomic_DNA"/>
</dbReference>
<keyword evidence="2" id="KW-1185">Reference proteome</keyword>
<evidence type="ECO:0000313" key="2">
    <source>
        <dbReference type="Proteomes" id="UP001162992"/>
    </source>
</evidence>